<feature type="region of interest" description="Disordered" evidence="1">
    <location>
        <begin position="584"/>
        <end position="637"/>
    </location>
</feature>
<sequence>MATLDDSPSLFAGQAWGNWADNVPFSPESGAESSKDSDDDNGHSMKLNKEDMGLFGECPSQDEFYLVVCEKCDKVVKPKAFKHHLRNRHGESGIPKTTQLILQRSTHSMSKLSATTPSPTKSTSAFKLGTSVPTKASVKEVPPSITNAQKMGAAVNAKLKKNHTMPVVKMERMDLNKYSGSHLESTGKPPLTNGTLSKSSNLNITGKNVAKSPVKPDSPTSPVSQSMTLASLVVSSPSVSVASATLTTAMTTCVTTTMTTSTALTLAPFVSPSSSSVSSNNISITSVGNTAVLSANNSLNSSSGSEISLGSVPSSPVLTPNKPSSGTAAATLKTSSNGSLTSKAGSGGASHSSSVTKTASVSSIIKSASASSVAKTSSLAKASSSVGSLSKSIRGSGASGLKTGGNSNTNNNAVKKKPVIPIQKPDKLIPCKDREFDANKHCGVVFEDSGKPCTRSLTCKTHALSLRRKVPGRRQPFDELLKEHRAAKEAFLKQRAEQKAAQLAASMVTCGGNTVKPAQPHGASPLVPLDRGLTSAKAGNHGSSVNTSKESSLQSRLLHSGAMSPQKISRPAVVKPNNICLSRSSGSGSLHSPLASAHRDEAGPSFTPAPDPQSRLSDGEGEEEDGEVDKPDRSYLPYHPRPAATCTFGARHHTFNSRGCNLFNRRVDVLRAAFLKVLERQINPPPPKKLCVESNLPKEPQFLSNSKDPYAFNLIDSAMGGGTQQFNAVVNSTVVNKNNVKPKSKPSSSCSSSSSSSSSRNKSREGAVSNSGGSRSPAHSGTSTSSSTGAVKRKRSGSGGPASSPCTTYNNVVGGNTMSINSSNTALNSHTNSSPLTAIAIPSVNLSSATLSHFNANLAGSKNPKNNLLKDFGLVVRSIDPSAIVNGQYVIGGTTAQIIDEKMLQQTHIISGGNKGNSAKLVNSLEALQKNNLIPANAILVDSAMQPGTMLTPVSVGSIGSVPSNTVISLANSSMSQAHPSPSTTPSQLFRSGSLSPQVSSPLPNGITQSVADKSSSSHRHTLIHHHKGPQKPMMAQSALPGLLSTAQVITSNNNPQVCASHVFTQLAQLQVKPGAKAGPNKVTMQPVSLTFPLTNLGTVTGQQPQTHTLFITSSDDGTRHELQHQPVSNSPSSLMS</sequence>
<dbReference type="Proteomes" id="UP000242188">
    <property type="component" value="Unassembled WGS sequence"/>
</dbReference>
<feature type="region of interest" description="Disordered" evidence="1">
    <location>
        <begin position="303"/>
        <end position="354"/>
    </location>
</feature>
<protein>
    <submittedName>
        <fullName evidence="3">Ataxin-7</fullName>
    </submittedName>
</protein>
<feature type="compositionally biased region" description="Basic residues" evidence="1">
    <location>
        <begin position="1017"/>
        <end position="1030"/>
    </location>
</feature>
<feature type="domain" description="SCA7" evidence="2">
    <location>
        <begin position="429"/>
        <end position="496"/>
    </location>
</feature>
<dbReference type="InterPro" id="IPR013243">
    <property type="entry name" value="SCA7_dom"/>
</dbReference>
<feature type="compositionally biased region" description="Polar residues" evidence="1">
    <location>
        <begin position="768"/>
        <end position="779"/>
    </location>
</feature>
<evidence type="ECO:0000259" key="2">
    <source>
        <dbReference type="PROSITE" id="PS51505"/>
    </source>
</evidence>
<feature type="compositionally biased region" description="Polar residues" evidence="1">
    <location>
        <begin position="1126"/>
        <end position="1137"/>
    </location>
</feature>
<feature type="compositionally biased region" description="Polar residues" evidence="1">
    <location>
        <begin position="404"/>
        <end position="413"/>
    </location>
</feature>
<feature type="compositionally biased region" description="Low complexity" evidence="1">
    <location>
        <begin position="303"/>
        <end position="316"/>
    </location>
</feature>
<dbReference type="STRING" id="6573.A0A210R434"/>
<feature type="compositionally biased region" description="Polar residues" evidence="1">
    <location>
        <begin position="317"/>
        <end position="341"/>
    </location>
</feature>
<feature type="compositionally biased region" description="Polar residues" evidence="1">
    <location>
        <begin position="192"/>
        <end position="206"/>
    </location>
</feature>
<feature type="compositionally biased region" description="Basic and acidic residues" evidence="1">
    <location>
        <begin position="33"/>
        <end position="48"/>
    </location>
</feature>
<reference evidence="3 4" key="1">
    <citation type="journal article" date="2017" name="Nat. Ecol. Evol.">
        <title>Scallop genome provides insights into evolution of bilaterian karyotype and development.</title>
        <authorList>
            <person name="Wang S."/>
            <person name="Zhang J."/>
            <person name="Jiao W."/>
            <person name="Li J."/>
            <person name="Xun X."/>
            <person name="Sun Y."/>
            <person name="Guo X."/>
            <person name="Huan P."/>
            <person name="Dong B."/>
            <person name="Zhang L."/>
            <person name="Hu X."/>
            <person name="Sun X."/>
            <person name="Wang J."/>
            <person name="Zhao C."/>
            <person name="Wang Y."/>
            <person name="Wang D."/>
            <person name="Huang X."/>
            <person name="Wang R."/>
            <person name="Lv J."/>
            <person name="Li Y."/>
            <person name="Zhang Z."/>
            <person name="Liu B."/>
            <person name="Lu W."/>
            <person name="Hui Y."/>
            <person name="Liang J."/>
            <person name="Zhou Z."/>
            <person name="Hou R."/>
            <person name="Li X."/>
            <person name="Liu Y."/>
            <person name="Li H."/>
            <person name="Ning X."/>
            <person name="Lin Y."/>
            <person name="Zhao L."/>
            <person name="Xing Q."/>
            <person name="Dou J."/>
            <person name="Li Y."/>
            <person name="Mao J."/>
            <person name="Guo H."/>
            <person name="Dou H."/>
            <person name="Li T."/>
            <person name="Mu C."/>
            <person name="Jiang W."/>
            <person name="Fu Q."/>
            <person name="Fu X."/>
            <person name="Miao Y."/>
            <person name="Liu J."/>
            <person name="Yu Q."/>
            <person name="Li R."/>
            <person name="Liao H."/>
            <person name="Li X."/>
            <person name="Kong Y."/>
            <person name="Jiang Z."/>
            <person name="Chourrout D."/>
            <person name="Li R."/>
            <person name="Bao Z."/>
        </authorList>
    </citation>
    <scope>NUCLEOTIDE SEQUENCE [LARGE SCALE GENOMIC DNA]</scope>
    <source>
        <strain evidence="3 4">PY_sf001</strain>
    </source>
</reference>
<feature type="compositionally biased region" description="Polar residues" evidence="1">
    <location>
        <begin position="973"/>
        <end position="1015"/>
    </location>
</feature>
<feature type="region of interest" description="Disordered" evidence="1">
    <location>
        <begin position="515"/>
        <end position="571"/>
    </location>
</feature>
<dbReference type="InterPro" id="IPR052237">
    <property type="entry name" value="Ataxin-7-like_regulator"/>
</dbReference>
<dbReference type="PANTHER" id="PTHR15117:SF24">
    <property type="entry name" value="SCA7 DOMAIN-CONTAINING PROTEIN"/>
    <property type="match status" value="1"/>
</dbReference>
<comment type="caution">
    <text evidence="3">The sequence shown here is derived from an EMBL/GenBank/DDBJ whole genome shotgun (WGS) entry which is preliminary data.</text>
</comment>
<dbReference type="OrthoDB" id="21678at2759"/>
<dbReference type="EMBL" id="NEDP02000506">
    <property type="protein sequence ID" value="OWF55726.1"/>
    <property type="molecule type" value="Genomic_DNA"/>
</dbReference>
<feature type="region of interest" description="Disordered" evidence="1">
    <location>
        <begin position="179"/>
        <end position="224"/>
    </location>
</feature>
<feature type="compositionally biased region" description="Low complexity" evidence="1">
    <location>
        <begin position="737"/>
        <end position="760"/>
    </location>
</feature>
<evidence type="ECO:0000313" key="3">
    <source>
        <dbReference type="EMBL" id="OWF55726.1"/>
    </source>
</evidence>
<dbReference type="PROSITE" id="PS51505">
    <property type="entry name" value="SCA7"/>
    <property type="match status" value="1"/>
</dbReference>
<feature type="region of interest" description="Disordered" evidence="1">
    <location>
        <begin position="1118"/>
        <end position="1137"/>
    </location>
</feature>
<feature type="region of interest" description="Disordered" evidence="1">
    <location>
        <begin position="973"/>
        <end position="1035"/>
    </location>
</feature>
<name>A0A210R434_MIZYE</name>
<feature type="region of interest" description="Disordered" evidence="1">
    <location>
        <begin position="14"/>
        <end position="48"/>
    </location>
</feature>
<feature type="compositionally biased region" description="Polar residues" evidence="1">
    <location>
        <begin position="541"/>
        <end position="557"/>
    </location>
</feature>
<accession>A0A210R434</accession>
<evidence type="ECO:0000256" key="1">
    <source>
        <dbReference type="SAM" id="MobiDB-lite"/>
    </source>
</evidence>
<dbReference type="Gene3D" id="6.10.140.1270">
    <property type="match status" value="1"/>
</dbReference>
<dbReference type="AlphaFoldDB" id="A0A210R434"/>
<organism evidence="3 4">
    <name type="scientific">Mizuhopecten yessoensis</name>
    <name type="common">Japanese scallop</name>
    <name type="synonym">Patinopecten yessoensis</name>
    <dbReference type="NCBI Taxonomy" id="6573"/>
    <lineage>
        <taxon>Eukaryota</taxon>
        <taxon>Metazoa</taxon>
        <taxon>Spiralia</taxon>
        <taxon>Lophotrochozoa</taxon>
        <taxon>Mollusca</taxon>
        <taxon>Bivalvia</taxon>
        <taxon>Autobranchia</taxon>
        <taxon>Pteriomorphia</taxon>
        <taxon>Pectinida</taxon>
        <taxon>Pectinoidea</taxon>
        <taxon>Pectinidae</taxon>
        <taxon>Mizuhopecten</taxon>
    </lineage>
</organism>
<keyword evidence="4" id="KW-1185">Reference proteome</keyword>
<evidence type="ECO:0000313" key="4">
    <source>
        <dbReference type="Proteomes" id="UP000242188"/>
    </source>
</evidence>
<dbReference type="Pfam" id="PF08313">
    <property type="entry name" value="SCA7"/>
    <property type="match status" value="1"/>
</dbReference>
<feature type="region of interest" description="Disordered" evidence="1">
    <location>
        <begin position="385"/>
        <end position="416"/>
    </location>
</feature>
<gene>
    <name evidence="3" type="ORF">KP79_PYT11174</name>
</gene>
<proteinExistence type="predicted"/>
<feature type="region of interest" description="Disordered" evidence="1">
    <location>
        <begin position="737"/>
        <end position="808"/>
    </location>
</feature>
<feature type="compositionally biased region" description="Low complexity" evidence="1">
    <location>
        <begin position="584"/>
        <end position="596"/>
    </location>
</feature>
<feature type="compositionally biased region" description="Low complexity" evidence="1">
    <location>
        <begin position="780"/>
        <end position="789"/>
    </location>
</feature>
<dbReference type="PANTHER" id="PTHR15117">
    <property type="entry name" value="ATAXIN 7 RELATED"/>
    <property type="match status" value="1"/>
</dbReference>